<dbReference type="RefSeq" id="WP_277732570.1">
    <property type="nucleotide sequence ID" value="NZ_CP120733.1"/>
</dbReference>
<dbReference type="InterPro" id="IPR005598">
    <property type="entry name" value="ATP_synth_I"/>
</dbReference>
<feature type="transmembrane region" description="Helical" evidence="6">
    <location>
        <begin position="100"/>
        <end position="121"/>
    </location>
</feature>
<feature type="transmembrane region" description="Helical" evidence="6">
    <location>
        <begin position="77"/>
        <end position="94"/>
    </location>
</feature>
<sequence>MKTTLDMFFNIVKVMIVVFVLIIIVAFLTGAFSKELLCGLAFGSIFSILNLRLLSLTLEKAVTMHPGNAQGYVLSRYIIRFILSAVVLAISFKAPYINAIGTIIGLLLPKITILIVNLFGIEKIIKGKEA</sequence>
<dbReference type="Pfam" id="PF03899">
    <property type="entry name" value="ATP-synt_I"/>
    <property type="match status" value="1"/>
</dbReference>
<evidence type="ECO:0000256" key="4">
    <source>
        <dbReference type="ARBA" id="ARBA00022989"/>
    </source>
</evidence>
<evidence type="ECO:0000313" key="8">
    <source>
        <dbReference type="Proteomes" id="UP001222800"/>
    </source>
</evidence>
<gene>
    <name evidence="7" type="ORF">P4S50_00590</name>
</gene>
<organism evidence="7 8">
    <name type="scientific">Tepidibacter hydrothermalis</name>
    <dbReference type="NCBI Taxonomy" id="3036126"/>
    <lineage>
        <taxon>Bacteria</taxon>
        <taxon>Bacillati</taxon>
        <taxon>Bacillota</taxon>
        <taxon>Clostridia</taxon>
        <taxon>Peptostreptococcales</taxon>
        <taxon>Peptostreptococcaceae</taxon>
        <taxon>Tepidibacter</taxon>
    </lineage>
</organism>
<evidence type="ECO:0000256" key="1">
    <source>
        <dbReference type="ARBA" id="ARBA00004651"/>
    </source>
</evidence>
<keyword evidence="3 6" id="KW-0812">Transmembrane</keyword>
<name>A0ABY8EIG1_9FIRM</name>
<evidence type="ECO:0000256" key="6">
    <source>
        <dbReference type="SAM" id="Phobius"/>
    </source>
</evidence>
<feature type="transmembrane region" description="Helical" evidence="6">
    <location>
        <begin position="39"/>
        <end position="56"/>
    </location>
</feature>
<keyword evidence="2" id="KW-1003">Cell membrane</keyword>
<dbReference type="EMBL" id="CP120733">
    <property type="protein sequence ID" value="WFD10603.1"/>
    <property type="molecule type" value="Genomic_DNA"/>
</dbReference>
<protein>
    <submittedName>
        <fullName evidence="7">ATP synthase subunit I</fullName>
    </submittedName>
</protein>
<keyword evidence="8" id="KW-1185">Reference proteome</keyword>
<dbReference type="Proteomes" id="UP001222800">
    <property type="component" value="Chromosome"/>
</dbReference>
<evidence type="ECO:0000256" key="5">
    <source>
        <dbReference type="ARBA" id="ARBA00023136"/>
    </source>
</evidence>
<evidence type="ECO:0000313" key="7">
    <source>
        <dbReference type="EMBL" id="WFD10603.1"/>
    </source>
</evidence>
<evidence type="ECO:0000256" key="2">
    <source>
        <dbReference type="ARBA" id="ARBA00022475"/>
    </source>
</evidence>
<keyword evidence="4 6" id="KW-1133">Transmembrane helix</keyword>
<proteinExistence type="predicted"/>
<keyword evidence="5 6" id="KW-0472">Membrane</keyword>
<feature type="transmembrane region" description="Helical" evidence="6">
    <location>
        <begin position="12"/>
        <end position="33"/>
    </location>
</feature>
<reference evidence="7 8" key="1">
    <citation type="submission" date="2023-03" db="EMBL/GenBank/DDBJ databases">
        <title>Complete genome sequence of Tepidibacter sp. SWIR-1, isolated from a deep-sea hydrothermal vent.</title>
        <authorList>
            <person name="Li X."/>
        </authorList>
    </citation>
    <scope>NUCLEOTIDE SEQUENCE [LARGE SCALE GENOMIC DNA]</scope>
    <source>
        <strain evidence="7 8">SWIR-1</strain>
    </source>
</reference>
<accession>A0ABY8EIG1</accession>
<comment type="subcellular location">
    <subcellularLocation>
        <location evidence="1">Cell membrane</location>
        <topology evidence="1">Multi-pass membrane protein</topology>
    </subcellularLocation>
</comment>
<evidence type="ECO:0000256" key="3">
    <source>
        <dbReference type="ARBA" id="ARBA00022692"/>
    </source>
</evidence>